<organism evidence="4 5">
    <name type="scientific">Tetradesmus obliquus</name>
    <name type="common">Green alga</name>
    <name type="synonym">Acutodesmus obliquus</name>
    <dbReference type="NCBI Taxonomy" id="3088"/>
    <lineage>
        <taxon>Eukaryota</taxon>
        <taxon>Viridiplantae</taxon>
        <taxon>Chlorophyta</taxon>
        <taxon>core chlorophytes</taxon>
        <taxon>Chlorophyceae</taxon>
        <taxon>CS clade</taxon>
        <taxon>Sphaeropleales</taxon>
        <taxon>Scenedesmaceae</taxon>
        <taxon>Tetradesmus</taxon>
    </lineage>
</organism>
<feature type="domain" description="G" evidence="3">
    <location>
        <begin position="50"/>
        <end position="146"/>
    </location>
</feature>
<evidence type="ECO:0000256" key="2">
    <source>
        <dbReference type="ARBA" id="ARBA00023134"/>
    </source>
</evidence>
<name>A0A383V225_TETOB</name>
<reference evidence="4 5" key="1">
    <citation type="submission" date="2016-10" db="EMBL/GenBank/DDBJ databases">
        <authorList>
            <person name="Cai Z."/>
        </authorList>
    </citation>
    <scope>NUCLEOTIDE SEQUENCE [LARGE SCALE GENOMIC DNA]</scope>
</reference>
<dbReference type="EMBL" id="FNXT01000007">
    <property type="protein sequence ID" value="SZX59595.1"/>
    <property type="molecule type" value="Genomic_DNA"/>
</dbReference>
<dbReference type="InterPro" id="IPR027417">
    <property type="entry name" value="P-loop_NTPase"/>
</dbReference>
<protein>
    <recommendedName>
        <fullName evidence="3">G domain-containing protein</fullName>
    </recommendedName>
</protein>
<dbReference type="GO" id="GO:0000028">
    <property type="term" value="P:ribosomal small subunit assembly"/>
    <property type="evidence" value="ECO:0007669"/>
    <property type="project" value="TreeGrafter"/>
</dbReference>
<dbReference type="InterPro" id="IPR015946">
    <property type="entry name" value="KH_dom-like_a/b"/>
</dbReference>
<dbReference type="InterPro" id="IPR006073">
    <property type="entry name" value="GTP-bd"/>
</dbReference>
<dbReference type="GO" id="GO:0043024">
    <property type="term" value="F:ribosomal small subunit binding"/>
    <property type="evidence" value="ECO:0007669"/>
    <property type="project" value="TreeGrafter"/>
</dbReference>
<proteinExistence type="predicted"/>
<keyword evidence="2" id="KW-0342">GTP-binding</keyword>
<dbReference type="AlphaFoldDB" id="A0A383V225"/>
<dbReference type="STRING" id="3088.A0A383V225"/>
<evidence type="ECO:0000256" key="1">
    <source>
        <dbReference type="ARBA" id="ARBA00022741"/>
    </source>
</evidence>
<dbReference type="SUPFAM" id="SSF52540">
    <property type="entry name" value="P-loop containing nucleoside triphosphate hydrolases"/>
    <property type="match status" value="1"/>
</dbReference>
<dbReference type="Proteomes" id="UP000256970">
    <property type="component" value="Unassembled WGS sequence"/>
</dbReference>
<dbReference type="Gene3D" id="3.30.300.20">
    <property type="match status" value="1"/>
</dbReference>
<dbReference type="SUPFAM" id="SSF54814">
    <property type="entry name" value="Prokaryotic type KH domain (KH-domain type II)"/>
    <property type="match status" value="1"/>
</dbReference>
<keyword evidence="5" id="KW-1185">Reference proteome</keyword>
<evidence type="ECO:0000259" key="3">
    <source>
        <dbReference type="Pfam" id="PF01926"/>
    </source>
</evidence>
<dbReference type="PRINTS" id="PR00326">
    <property type="entry name" value="GTP1OBG"/>
</dbReference>
<dbReference type="GO" id="GO:0005525">
    <property type="term" value="F:GTP binding"/>
    <property type="evidence" value="ECO:0007669"/>
    <property type="project" value="UniProtKB-KW"/>
</dbReference>
<dbReference type="PANTHER" id="PTHR42698">
    <property type="entry name" value="GTPASE ERA"/>
    <property type="match status" value="1"/>
</dbReference>
<dbReference type="InterPro" id="IPR005662">
    <property type="entry name" value="GTPase_Era-like"/>
</dbReference>
<evidence type="ECO:0000313" key="5">
    <source>
        <dbReference type="Proteomes" id="UP000256970"/>
    </source>
</evidence>
<sequence>MSLRLFSSRSTALGAVQYCSVAAAAAAAAGTAAKTKQQSDVSQSEQRLLTVAIVGLPNAGKSTLVNRLLGTKISGVSSKRNTTITPQLGCFTSGAAQVLLYDTPGLVEHSVQGSPLERLRSAWATAAMADQLLFIVDAERQFRLREPAALKLAQQLAAGPPNSLLQGWQQPPAVLFLNKQDKLEPHIREVALQQLQQQLGGIAQFETVFKGAAMLGEGVDALKQYYISKARPGLWLLPPDQAHTASPADLAVELVREKLYRRLNQELPYALTVQADSVKPLLGSQHGLAIRLTVFVKNRLMRSIVVGKGGSIIQGYVAGPTEAELTRILKAPVKLTVAVKAVGDS</sequence>
<evidence type="ECO:0000313" key="4">
    <source>
        <dbReference type="EMBL" id="SZX59595.1"/>
    </source>
</evidence>
<dbReference type="PANTHER" id="PTHR42698:SF1">
    <property type="entry name" value="GTPASE ERA, MITOCHONDRIAL"/>
    <property type="match status" value="1"/>
</dbReference>
<accession>A0A383V225</accession>
<dbReference type="GO" id="GO:0019843">
    <property type="term" value="F:rRNA binding"/>
    <property type="evidence" value="ECO:0007669"/>
    <property type="project" value="TreeGrafter"/>
</dbReference>
<gene>
    <name evidence="4" type="ORF">BQ4739_LOCUS203</name>
</gene>
<dbReference type="Pfam" id="PF01926">
    <property type="entry name" value="MMR_HSR1"/>
    <property type="match status" value="1"/>
</dbReference>
<dbReference type="CDD" id="cd22534">
    <property type="entry name" value="KH-II_Era"/>
    <property type="match status" value="1"/>
</dbReference>
<dbReference type="Gene3D" id="3.40.50.300">
    <property type="entry name" value="P-loop containing nucleotide triphosphate hydrolases"/>
    <property type="match status" value="1"/>
</dbReference>
<dbReference type="InterPro" id="IPR009019">
    <property type="entry name" value="KH_sf_prok-type"/>
</dbReference>
<keyword evidence="1" id="KW-0547">Nucleotide-binding</keyword>